<feature type="compositionally biased region" description="Basic and acidic residues" evidence="1">
    <location>
        <begin position="147"/>
        <end position="161"/>
    </location>
</feature>
<accession>A0AA37BVV5</accession>
<reference evidence="2" key="1">
    <citation type="submission" date="2022-09" db="EMBL/GenBank/DDBJ databases">
        <title>Whole genome shotgun sequence of Streptomyces albidoflavus NBRC 12854.</title>
        <authorList>
            <person name="Komaki H."/>
            <person name="Tamura T."/>
        </authorList>
    </citation>
    <scope>NUCLEOTIDE SEQUENCE</scope>
    <source>
        <strain evidence="2">NBRC 12854</strain>
    </source>
</reference>
<protein>
    <submittedName>
        <fullName evidence="2">Uncharacterized protein</fullName>
    </submittedName>
</protein>
<sequence>MSPNPPIYDQLVREHGDVLTETRRVADQARLEAQSALDWSSILPPRRPEQQRPPQGPGPQGPGASGPGRPSAGMPAPRRAPGAPEGQQQGPGPQQRPAGPASAQGLAAVQNGGSQAPAGPRPAQGPPAPQGFAPRQGGPAAPQNGAPREEGQPEPGEEARA</sequence>
<feature type="region of interest" description="Disordered" evidence="1">
    <location>
        <begin position="31"/>
        <end position="161"/>
    </location>
</feature>
<comment type="caution">
    <text evidence="2">The sequence shown here is derived from an EMBL/GenBank/DDBJ whole genome shotgun (WGS) entry which is preliminary data.</text>
</comment>
<dbReference type="RefSeq" id="WP_129826268.1">
    <property type="nucleotide sequence ID" value="NZ_BNDZ01000005.1"/>
</dbReference>
<name>A0AA37BVV5_9ACTN</name>
<feature type="compositionally biased region" description="Low complexity" evidence="1">
    <location>
        <begin position="130"/>
        <end position="146"/>
    </location>
</feature>
<organism evidence="2 3">
    <name type="scientific">Streptomyces albidoflavus</name>
    <dbReference type="NCBI Taxonomy" id="1886"/>
    <lineage>
        <taxon>Bacteria</taxon>
        <taxon>Bacillati</taxon>
        <taxon>Actinomycetota</taxon>
        <taxon>Actinomycetes</taxon>
        <taxon>Kitasatosporales</taxon>
        <taxon>Streptomycetaceae</taxon>
        <taxon>Streptomyces</taxon>
        <taxon>Streptomyces albidoflavus group</taxon>
    </lineage>
</organism>
<dbReference type="Proteomes" id="UP001051844">
    <property type="component" value="Unassembled WGS sequence"/>
</dbReference>
<feature type="compositionally biased region" description="Low complexity" evidence="1">
    <location>
        <begin position="67"/>
        <end position="105"/>
    </location>
</feature>
<dbReference type="EMBL" id="BNDZ01000005">
    <property type="protein sequence ID" value="GHI45657.1"/>
    <property type="molecule type" value="Genomic_DNA"/>
</dbReference>
<feature type="compositionally biased region" description="Pro residues" evidence="1">
    <location>
        <begin position="119"/>
        <end position="129"/>
    </location>
</feature>
<dbReference type="AlphaFoldDB" id="A0AA37BVV5"/>
<evidence type="ECO:0000313" key="3">
    <source>
        <dbReference type="Proteomes" id="UP001051844"/>
    </source>
</evidence>
<evidence type="ECO:0000256" key="1">
    <source>
        <dbReference type="SAM" id="MobiDB-lite"/>
    </source>
</evidence>
<gene>
    <name evidence="2" type="ORF">ScoT_18310</name>
</gene>
<evidence type="ECO:0000313" key="2">
    <source>
        <dbReference type="EMBL" id="GHI45657.1"/>
    </source>
</evidence>
<proteinExistence type="predicted"/>